<dbReference type="GO" id="GO:0050291">
    <property type="term" value="F:sphingosine N-acyltransferase activity"/>
    <property type="evidence" value="ECO:0007669"/>
    <property type="project" value="InterPro"/>
</dbReference>
<dbReference type="OrthoDB" id="537032at2759"/>
<dbReference type="PANTHER" id="PTHR12560:SF0">
    <property type="entry name" value="LD18904P"/>
    <property type="match status" value="1"/>
</dbReference>
<dbReference type="Proteomes" id="UP000075714">
    <property type="component" value="Unassembled WGS sequence"/>
</dbReference>
<dbReference type="EMBL" id="LSYV01000050">
    <property type="protein sequence ID" value="KXZ45901.1"/>
    <property type="molecule type" value="Genomic_DNA"/>
</dbReference>
<comment type="subcellular location">
    <subcellularLocation>
        <location evidence="1">Membrane</location>
        <topology evidence="1">Multi-pass membrane protein</topology>
    </subcellularLocation>
</comment>
<comment type="caution">
    <text evidence="7">The sequence shown here is derived from an EMBL/GenBank/DDBJ whole genome shotgun (WGS) entry which is preliminary data.</text>
</comment>
<reference evidence="8" key="1">
    <citation type="journal article" date="2016" name="Nat. Commun.">
        <title>The Gonium pectorale genome demonstrates co-option of cell cycle regulation during the evolution of multicellularity.</title>
        <authorList>
            <person name="Hanschen E.R."/>
            <person name="Marriage T.N."/>
            <person name="Ferris P.J."/>
            <person name="Hamaji T."/>
            <person name="Toyoda A."/>
            <person name="Fujiyama A."/>
            <person name="Neme R."/>
            <person name="Noguchi H."/>
            <person name="Minakuchi Y."/>
            <person name="Suzuki M."/>
            <person name="Kawai-Toyooka H."/>
            <person name="Smith D.R."/>
            <person name="Sparks H."/>
            <person name="Anderson J."/>
            <person name="Bakaric R."/>
            <person name="Luria V."/>
            <person name="Karger A."/>
            <person name="Kirschner M.W."/>
            <person name="Durand P.M."/>
            <person name="Michod R.E."/>
            <person name="Nozaki H."/>
            <person name="Olson B.J."/>
        </authorList>
    </citation>
    <scope>NUCLEOTIDE SEQUENCE [LARGE SCALE GENOMIC DNA]</scope>
    <source>
        <strain evidence="8">NIES-2863</strain>
    </source>
</reference>
<evidence type="ECO:0000259" key="6">
    <source>
        <dbReference type="SMART" id="SM00724"/>
    </source>
</evidence>
<dbReference type="InterPro" id="IPR006634">
    <property type="entry name" value="TLC-dom"/>
</dbReference>
<dbReference type="GO" id="GO:0005789">
    <property type="term" value="C:endoplasmic reticulum membrane"/>
    <property type="evidence" value="ECO:0007669"/>
    <property type="project" value="UniProtKB-SubCell"/>
</dbReference>
<feature type="transmembrane region" description="Helical" evidence="5">
    <location>
        <begin position="229"/>
        <end position="253"/>
    </location>
</feature>
<sequence>MLFGDAATSLVIAVLFGSFALLGLRYAFYVVCYERVRVHLRRRGPGYEAYVPVITEELWEGLGNSAILALSSAALARGVTDACTPADTSGCLRGWPQHPAPLSLDGLFLLQIAWHGHCAAKAWVGLGRVQGLDAAAHHAATLAALGLAYWWGLLRIGVLALWVFGAATPLLSASKILHCLYVRPAKKIVFVLFTAAYFASRVLAVPLVLLPCTLRDVWETPLDARAAVAANGFLLALYGLSLFWFGRLLGILATGKLDATPRMVVSVEARRWQKQQ</sequence>
<accession>A0A150G7V5</accession>
<dbReference type="GO" id="GO:0046513">
    <property type="term" value="P:ceramide biosynthetic process"/>
    <property type="evidence" value="ECO:0007669"/>
    <property type="project" value="InterPro"/>
</dbReference>
<feature type="transmembrane region" description="Helical" evidence="5">
    <location>
        <begin position="6"/>
        <end position="33"/>
    </location>
</feature>
<evidence type="ECO:0000313" key="8">
    <source>
        <dbReference type="Proteomes" id="UP000075714"/>
    </source>
</evidence>
<feature type="domain" description="TLC" evidence="6">
    <location>
        <begin position="57"/>
        <end position="259"/>
    </location>
</feature>
<dbReference type="InterPro" id="IPR016439">
    <property type="entry name" value="Lag1/Lac1-like"/>
</dbReference>
<organism evidence="7 8">
    <name type="scientific">Gonium pectorale</name>
    <name type="common">Green alga</name>
    <dbReference type="NCBI Taxonomy" id="33097"/>
    <lineage>
        <taxon>Eukaryota</taxon>
        <taxon>Viridiplantae</taxon>
        <taxon>Chlorophyta</taxon>
        <taxon>core chlorophytes</taxon>
        <taxon>Chlorophyceae</taxon>
        <taxon>CS clade</taxon>
        <taxon>Chlamydomonadales</taxon>
        <taxon>Volvocaceae</taxon>
        <taxon>Gonium</taxon>
    </lineage>
</organism>
<dbReference type="Pfam" id="PF03798">
    <property type="entry name" value="TRAM_LAG1_CLN8"/>
    <property type="match status" value="1"/>
</dbReference>
<evidence type="ECO:0000256" key="1">
    <source>
        <dbReference type="ARBA" id="ARBA00004141"/>
    </source>
</evidence>
<dbReference type="PANTHER" id="PTHR12560">
    <property type="entry name" value="LONGEVITY ASSURANCE FACTOR 1 LAG1"/>
    <property type="match status" value="1"/>
</dbReference>
<evidence type="ECO:0000313" key="7">
    <source>
        <dbReference type="EMBL" id="KXZ45901.1"/>
    </source>
</evidence>
<dbReference type="STRING" id="33097.A0A150G7V5"/>
<keyword evidence="3 5" id="KW-1133">Transmembrane helix</keyword>
<evidence type="ECO:0000256" key="2">
    <source>
        <dbReference type="ARBA" id="ARBA00022692"/>
    </source>
</evidence>
<gene>
    <name evidence="7" type="ORF">GPECTOR_49g485</name>
</gene>
<keyword evidence="4 5" id="KW-0472">Membrane</keyword>
<dbReference type="AlphaFoldDB" id="A0A150G7V5"/>
<evidence type="ECO:0000256" key="3">
    <source>
        <dbReference type="ARBA" id="ARBA00022989"/>
    </source>
</evidence>
<feature type="transmembrane region" description="Helical" evidence="5">
    <location>
        <begin position="188"/>
        <end position="209"/>
    </location>
</feature>
<keyword evidence="2 5" id="KW-0812">Transmembrane</keyword>
<keyword evidence="8" id="KW-1185">Reference proteome</keyword>
<feature type="transmembrane region" description="Helical" evidence="5">
    <location>
        <begin position="159"/>
        <end position="181"/>
    </location>
</feature>
<proteinExistence type="predicted"/>
<evidence type="ECO:0000256" key="4">
    <source>
        <dbReference type="ARBA" id="ARBA00023136"/>
    </source>
</evidence>
<protein>
    <recommendedName>
        <fullName evidence="6">TLC domain-containing protein</fullName>
    </recommendedName>
</protein>
<dbReference type="SMART" id="SM00724">
    <property type="entry name" value="TLC"/>
    <property type="match status" value="1"/>
</dbReference>
<evidence type="ECO:0000256" key="5">
    <source>
        <dbReference type="SAM" id="Phobius"/>
    </source>
</evidence>
<name>A0A150G7V5_GONPE</name>